<organism evidence="2">
    <name type="scientific">marine sediment metagenome</name>
    <dbReference type="NCBI Taxonomy" id="412755"/>
    <lineage>
        <taxon>unclassified sequences</taxon>
        <taxon>metagenomes</taxon>
        <taxon>ecological metagenomes</taxon>
    </lineage>
</organism>
<reference evidence="2" key="1">
    <citation type="journal article" date="2015" name="Nature">
        <title>Complex archaea that bridge the gap between prokaryotes and eukaryotes.</title>
        <authorList>
            <person name="Spang A."/>
            <person name="Saw J.H."/>
            <person name="Jorgensen S.L."/>
            <person name="Zaremba-Niedzwiedzka K."/>
            <person name="Martijn J."/>
            <person name="Lind A.E."/>
            <person name="van Eijk R."/>
            <person name="Schleper C."/>
            <person name="Guy L."/>
            <person name="Ettema T.J."/>
        </authorList>
    </citation>
    <scope>NUCLEOTIDE SEQUENCE</scope>
</reference>
<protein>
    <submittedName>
        <fullName evidence="2">Uncharacterized protein</fullName>
    </submittedName>
</protein>
<dbReference type="EMBL" id="LAZR01016998">
    <property type="protein sequence ID" value="KKM02201.1"/>
    <property type="molecule type" value="Genomic_DNA"/>
</dbReference>
<sequence>NDILFIANYNIDYGTIPTETVTEAFIFRLMDGTTELGSTAPFSFVNSGYDEGVIALYFSASDVDLIGVTWEDPNYEVRLQGNPSLFASPPVVVNASIDWNSVLTTKSDLRDFLNGLAISLQLNWIPYTDPDIELLINAADGNVFTQDGENYFGNVVPNVRIAAPGLFTGRTTLPIITNRAFTLSYRDQLLQFWDTSSIGIALQGAADVFSTPRTLITTLGLIAFNVTIIMAIVKANPAAAPMAPLTTAIILPVGALVGLTDLVFAALIAMFATFGTVFILFLRRG</sequence>
<accession>A0A0F9J8N9</accession>
<feature type="transmembrane region" description="Helical" evidence="1">
    <location>
        <begin position="263"/>
        <end position="282"/>
    </location>
</feature>
<proteinExistence type="predicted"/>
<evidence type="ECO:0000256" key="1">
    <source>
        <dbReference type="SAM" id="Phobius"/>
    </source>
</evidence>
<comment type="caution">
    <text evidence="2">The sequence shown here is derived from an EMBL/GenBank/DDBJ whole genome shotgun (WGS) entry which is preliminary data.</text>
</comment>
<keyword evidence="1" id="KW-1133">Transmembrane helix</keyword>
<gene>
    <name evidence="2" type="ORF">LCGC14_1786810</name>
</gene>
<feature type="transmembrane region" description="Helical" evidence="1">
    <location>
        <begin position="215"/>
        <end position="233"/>
    </location>
</feature>
<feature type="non-terminal residue" evidence="2">
    <location>
        <position position="1"/>
    </location>
</feature>
<keyword evidence="1" id="KW-0472">Membrane</keyword>
<dbReference type="AlphaFoldDB" id="A0A0F9J8N9"/>
<evidence type="ECO:0000313" key="2">
    <source>
        <dbReference type="EMBL" id="KKM02201.1"/>
    </source>
</evidence>
<name>A0A0F9J8N9_9ZZZZ</name>
<keyword evidence="1" id="KW-0812">Transmembrane</keyword>